<keyword evidence="4 6" id="KW-1133">Transmembrane helix</keyword>
<evidence type="ECO:0000256" key="5">
    <source>
        <dbReference type="ARBA" id="ARBA00023136"/>
    </source>
</evidence>
<gene>
    <name evidence="7" type="primary">yihY</name>
    <name evidence="7" type="ORF">HMPREF0634_1174</name>
</gene>
<accession>E0E1Z0</accession>
<proteinExistence type="predicted"/>
<feature type="transmembrane region" description="Helical" evidence="6">
    <location>
        <begin position="242"/>
        <end position="264"/>
    </location>
</feature>
<evidence type="ECO:0000313" key="8">
    <source>
        <dbReference type="Proteomes" id="UP000003244"/>
    </source>
</evidence>
<dbReference type="Proteomes" id="UP000003244">
    <property type="component" value="Unassembled WGS sequence"/>
</dbReference>
<dbReference type="RefSeq" id="WP_007788675.1">
    <property type="nucleotide sequence ID" value="NZ_ADGQ01000027.1"/>
</dbReference>
<reference evidence="7 8" key="1">
    <citation type="submission" date="2010-08" db="EMBL/GenBank/DDBJ databases">
        <authorList>
            <person name="Harkins D.M."/>
            <person name="Madupu R."/>
            <person name="Durkin A.S."/>
            <person name="Torralba M."/>
            <person name="Methe B."/>
            <person name="Sutton G.G."/>
            <person name="Nelson K.E."/>
        </authorList>
    </citation>
    <scope>NUCLEOTIDE SEQUENCE [LARGE SCALE GENOMIC DNA]</scope>
    <source>
        <strain evidence="7 8">DSM 17678</strain>
    </source>
</reference>
<sequence length="283" mass="32630">MKLVKIYNENVKALVNQFNIADMYSRSAGVAYYLTLSIFPSLMFLMCAFAYMPPIIGNFVETAIRTNVPTGASNILLTIVDSAINNRSIRLLVITFLIAVWTFSKAVKSLIAGQNSAYNFEETRSFIRLNLYVYLYAVAFFLAVIFAVVFLVYGGKFADIIRDRLDEFYLLTLIYNFIRFVIPIFFILLMFLNFFIFGPCKPIKIRQALPGACFTTVLWVILSIAYSFYIDKFSDYKEIYGNISTIIVLMTWIYLCSISITIGYKVNALNYWRDHLKSIRKLK</sequence>
<dbReference type="Pfam" id="PF03631">
    <property type="entry name" value="Virul_fac_BrkB"/>
    <property type="match status" value="1"/>
</dbReference>
<feature type="transmembrane region" description="Helical" evidence="6">
    <location>
        <begin position="30"/>
        <end position="52"/>
    </location>
</feature>
<evidence type="ECO:0000256" key="6">
    <source>
        <dbReference type="SAM" id="Phobius"/>
    </source>
</evidence>
<dbReference type="PANTHER" id="PTHR30213:SF0">
    <property type="entry name" value="UPF0761 MEMBRANE PROTEIN YIHY"/>
    <property type="match status" value="1"/>
</dbReference>
<dbReference type="PANTHER" id="PTHR30213">
    <property type="entry name" value="INNER MEMBRANE PROTEIN YHJD"/>
    <property type="match status" value="1"/>
</dbReference>
<feature type="transmembrane region" description="Helical" evidence="6">
    <location>
        <begin position="131"/>
        <end position="153"/>
    </location>
</feature>
<keyword evidence="5 6" id="KW-0472">Membrane</keyword>
<dbReference type="STRING" id="596315.HMPREF0634_1174"/>
<dbReference type="GeneID" id="84800232"/>
<dbReference type="PIRSF" id="PIRSF035875">
    <property type="entry name" value="RNase_BN"/>
    <property type="match status" value="1"/>
</dbReference>
<feature type="transmembrane region" description="Helical" evidence="6">
    <location>
        <begin position="208"/>
        <end position="230"/>
    </location>
</feature>
<feature type="transmembrane region" description="Helical" evidence="6">
    <location>
        <begin position="173"/>
        <end position="196"/>
    </location>
</feature>
<keyword evidence="2" id="KW-1003">Cell membrane</keyword>
<dbReference type="NCBIfam" id="TIGR00765">
    <property type="entry name" value="yihY_not_rbn"/>
    <property type="match status" value="1"/>
</dbReference>
<protein>
    <submittedName>
        <fullName evidence="7">YihY family protein</fullName>
    </submittedName>
</protein>
<name>E0E1Z0_9FIRM</name>
<evidence type="ECO:0000256" key="3">
    <source>
        <dbReference type="ARBA" id="ARBA00022692"/>
    </source>
</evidence>
<organism evidence="7 8">
    <name type="scientific">Peptostreptococcus stomatis DSM 17678</name>
    <dbReference type="NCBI Taxonomy" id="596315"/>
    <lineage>
        <taxon>Bacteria</taxon>
        <taxon>Bacillati</taxon>
        <taxon>Bacillota</taxon>
        <taxon>Clostridia</taxon>
        <taxon>Peptostreptococcales</taxon>
        <taxon>Peptostreptococcaceae</taxon>
        <taxon>Peptostreptococcus</taxon>
    </lineage>
</organism>
<evidence type="ECO:0000313" key="7">
    <source>
        <dbReference type="EMBL" id="EFM65093.1"/>
    </source>
</evidence>
<comment type="subcellular location">
    <subcellularLocation>
        <location evidence="1">Cell membrane</location>
        <topology evidence="1">Multi-pass membrane protein</topology>
    </subcellularLocation>
</comment>
<comment type="caution">
    <text evidence="7">The sequence shown here is derived from an EMBL/GenBank/DDBJ whole genome shotgun (WGS) entry which is preliminary data.</text>
</comment>
<keyword evidence="3 6" id="KW-0812">Transmembrane</keyword>
<dbReference type="GO" id="GO:0005886">
    <property type="term" value="C:plasma membrane"/>
    <property type="evidence" value="ECO:0007669"/>
    <property type="project" value="UniProtKB-SubCell"/>
</dbReference>
<evidence type="ECO:0000256" key="2">
    <source>
        <dbReference type="ARBA" id="ARBA00022475"/>
    </source>
</evidence>
<evidence type="ECO:0000256" key="4">
    <source>
        <dbReference type="ARBA" id="ARBA00022989"/>
    </source>
</evidence>
<dbReference type="eggNOG" id="COG1295">
    <property type="taxonomic scope" value="Bacteria"/>
</dbReference>
<feature type="transmembrane region" description="Helical" evidence="6">
    <location>
        <begin position="89"/>
        <end position="111"/>
    </location>
</feature>
<dbReference type="InterPro" id="IPR017039">
    <property type="entry name" value="Virul_fac_BrkB"/>
</dbReference>
<keyword evidence="8" id="KW-1185">Reference proteome</keyword>
<dbReference type="EMBL" id="ADGQ01000027">
    <property type="protein sequence ID" value="EFM65093.1"/>
    <property type="molecule type" value="Genomic_DNA"/>
</dbReference>
<evidence type="ECO:0000256" key="1">
    <source>
        <dbReference type="ARBA" id="ARBA00004651"/>
    </source>
</evidence>
<dbReference type="AlphaFoldDB" id="E0E1Z0"/>